<accession>A0AAV5JBN3</accession>
<comment type="caution">
    <text evidence="2">The sequence shown here is derived from an EMBL/GenBank/DDBJ whole genome shotgun (WGS) entry which is preliminary data.</text>
</comment>
<evidence type="ECO:0000313" key="3">
    <source>
        <dbReference type="Proteomes" id="UP001054252"/>
    </source>
</evidence>
<sequence>MDPKNATAELVIRHKDSSSSSSSGSSQENIVLEQLPLQDHQSFSFVSSAGDSDRQSPAGYDPNRIPSSIFSSKPTSPMDWSVASNESLFSIQMGNNSFTREQYAFMLYKSGELSKAEELCNVQGNQLPPVQKKENVATMGGDVKEENLGVTRAPVDAIKEDSGGAKIMEEHEMEKVAPVMEASNSTLCVSTHSDGNGSNHSTQSFAFPVLAPTSDNGRNCSVKVDPKDHEAQRQMQSQEQPIPKQSLGEEQVQAKASGRRWFSCFSCCPSRCIS</sequence>
<reference evidence="2 3" key="1">
    <citation type="journal article" date="2021" name="Commun. Biol.">
        <title>The genome of Shorea leprosula (Dipterocarpaceae) highlights the ecological relevance of drought in aseasonal tropical rainforests.</title>
        <authorList>
            <person name="Ng K.K.S."/>
            <person name="Kobayashi M.J."/>
            <person name="Fawcett J.A."/>
            <person name="Hatakeyama M."/>
            <person name="Paape T."/>
            <person name="Ng C.H."/>
            <person name="Ang C.C."/>
            <person name="Tnah L.H."/>
            <person name="Lee C.T."/>
            <person name="Nishiyama T."/>
            <person name="Sese J."/>
            <person name="O'Brien M.J."/>
            <person name="Copetti D."/>
            <person name="Mohd Noor M.I."/>
            <person name="Ong R.C."/>
            <person name="Putra M."/>
            <person name="Sireger I.Z."/>
            <person name="Indrioko S."/>
            <person name="Kosugi Y."/>
            <person name="Izuno A."/>
            <person name="Isagi Y."/>
            <person name="Lee S.L."/>
            <person name="Shimizu K.K."/>
        </authorList>
    </citation>
    <scope>NUCLEOTIDE SEQUENCE [LARGE SCALE GENOMIC DNA]</scope>
    <source>
        <strain evidence="2">214</strain>
    </source>
</reference>
<feature type="region of interest" description="Disordered" evidence="1">
    <location>
        <begin position="216"/>
        <end position="252"/>
    </location>
</feature>
<gene>
    <name evidence="2" type="ORF">SLEP1_g20421</name>
</gene>
<dbReference type="EMBL" id="BPVZ01000029">
    <property type="protein sequence ID" value="GKV08849.1"/>
    <property type="molecule type" value="Genomic_DNA"/>
</dbReference>
<evidence type="ECO:0000313" key="2">
    <source>
        <dbReference type="EMBL" id="GKV08849.1"/>
    </source>
</evidence>
<feature type="region of interest" description="Disordered" evidence="1">
    <location>
        <begin position="42"/>
        <end position="76"/>
    </location>
</feature>
<dbReference type="PANTHER" id="PTHR33673:SF36">
    <property type="entry name" value="MYB-LIKE PROTEIN Q"/>
    <property type="match status" value="1"/>
</dbReference>
<feature type="compositionally biased region" description="Polar residues" evidence="1">
    <location>
        <begin position="65"/>
        <end position="75"/>
    </location>
</feature>
<dbReference type="AlphaFoldDB" id="A0AAV5JBN3"/>
<evidence type="ECO:0000256" key="1">
    <source>
        <dbReference type="SAM" id="MobiDB-lite"/>
    </source>
</evidence>
<keyword evidence="3" id="KW-1185">Reference proteome</keyword>
<protein>
    <submittedName>
        <fullName evidence="2">Uncharacterized protein</fullName>
    </submittedName>
</protein>
<feature type="region of interest" description="Disordered" evidence="1">
    <location>
        <begin position="1"/>
        <end position="30"/>
    </location>
</feature>
<dbReference type="PANTHER" id="PTHR33673">
    <property type="entry name" value="SUPPRESSOR SRP40-LIKE PROTEIN"/>
    <property type="match status" value="1"/>
</dbReference>
<organism evidence="2 3">
    <name type="scientific">Rubroshorea leprosula</name>
    <dbReference type="NCBI Taxonomy" id="152421"/>
    <lineage>
        <taxon>Eukaryota</taxon>
        <taxon>Viridiplantae</taxon>
        <taxon>Streptophyta</taxon>
        <taxon>Embryophyta</taxon>
        <taxon>Tracheophyta</taxon>
        <taxon>Spermatophyta</taxon>
        <taxon>Magnoliopsida</taxon>
        <taxon>eudicotyledons</taxon>
        <taxon>Gunneridae</taxon>
        <taxon>Pentapetalae</taxon>
        <taxon>rosids</taxon>
        <taxon>malvids</taxon>
        <taxon>Malvales</taxon>
        <taxon>Dipterocarpaceae</taxon>
        <taxon>Rubroshorea</taxon>
    </lineage>
</organism>
<dbReference type="Proteomes" id="UP001054252">
    <property type="component" value="Unassembled WGS sequence"/>
</dbReference>
<name>A0AAV5JBN3_9ROSI</name>
<proteinExistence type="predicted"/>